<organism evidence="2">
    <name type="scientific">Pseudothermotoga hypogea</name>
    <dbReference type="NCBI Taxonomy" id="57487"/>
    <lineage>
        <taxon>Bacteria</taxon>
        <taxon>Thermotogati</taxon>
        <taxon>Thermotogota</taxon>
        <taxon>Thermotogae</taxon>
        <taxon>Thermotogales</taxon>
        <taxon>Thermotogaceae</taxon>
        <taxon>Pseudothermotoga</taxon>
    </lineage>
</organism>
<accession>A0A832MPW3</accession>
<dbReference type="EC" id="5.1.2.7" evidence="1"/>
<feature type="binding site" evidence="1">
    <location>
        <position position="165"/>
    </location>
    <ligand>
        <name>a divalent metal cation</name>
        <dbReference type="ChEBI" id="CHEBI:60240"/>
    </ligand>
</feature>
<dbReference type="Pfam" id="PF16257">
    <property type="entry name" value="UxaE"/>
    <property type="match status" value="1"/>
</dbReference>
<gene>
    <name evidence="1" type="primary">uxaE</name>
    <name evidence="2" type="ORF">ENW55_06205</name>
</gene>
<name>A0A832MPW3_9THEM</name>
<comment type="similarity">
    <text evidence="1">Belongs to the UxaE family.</text>
</comment>
<dbReference type="SUPFAM" id="SSF51569">
    <property type="entry name" value="Aldolase"/>
    <property type="match status" value="1"/>
</dbReference>
<reference evidence="2" key="1">
    <citation type="journal article" date="2020" name="mSystems">
        <title>Genome- and Community-Level Interaction Insights into Carbon Utilization and Element Cycling Functions of Hydrothermarchaeota in Hydrothermal Sediment.</title>
        <authorList>
            <person name="Zhou Z."/>
            <person name="Liu Y."/>
            <person name="Xu W."/>
            <person name="Pan J."/>
            <person name="Luo Z.H."/>
            <person name="Li M."/>
        </authorList>
    </citation>
    <scope>NUCLEOTIDE SEQUENCE [LARGE SCALE GENOMIC DNA]</scope>
    <source>
        <strain evidence="2">SpSt-86</strain>
    </source>
</reference>
<evidence type="ECO:0000256" key="1">
    <source>
        <dbReference type="HAMAP-Rule" id="MF_02243"/>
    </source>
</evidence>
<comment type="catalytic activity">
    <reaction evidence="1">
        <text>keto-D-tagaturonate = keto-D-fructuronate</text>
        <dbReference type="Rhea" id="RHEA:51656"/>
        <dbReference type="ChEBI" id="CHEBI:17886"/>
        <dbReference type="ChEBI" id="CHEBI:59881"/>
        <dbReference type="EC" id="5.1.2.7"/>
    </reaction>
</comment>
<proteinExistence type="inferred from homology"/>
<keyword evidence="1" id="KW-0479">Metal-binding</keyword>
<evidence type="ECO:0000313" key="2">
    <source>
        <dbReference type="EMBL" id="HGZ79557.1"/>
    </source>
</evidence>
<sequence>MSNLFAEFQHLTRGKFVPYATSLRKSTDATFFLVRDELDKYLIVIGKKGICELFEGQKIGEIDRQDVVLCAKNDRNCQSLMSLFPSLKPQICNAKLSFGFGDRLGVATAAHAQCVQKEKLFPIFAQQSVREISRTERNWIDVLHSAVWGVFESGYDGPFGADADHVKKIEDLESAARAGYTMFTIDPSDHVKDPAKFDKRELVRFYEEHPMRRTLEMKYIGKSFTVLGEKLTFDEENFAEVFVTYIDAIEHVEKCYRALRAVCKTSFDLEVSIDETSLPTTPLAHIFFVQELVRRGVEFRTLALRFPGEWQKGIDYVGDIDLFSENLDKHVAVVKMFTGYRLSLHSGSDKFSVYAILAEKTDRTIHVKTAGTSYLEAIRVVAKFAPDLYRQIHKYALSRFDQDKASYHVTTELSKIPDVDKLEDSELPSLLDQPDSRQLIHITYGSVLTAKKEGRSLFKDRIMRVLFEHEAEHYDFLKKHLGKHIQLLGV</sequence>
<dbReference type="InterPro" id="IPR032586">
    <property type="entry name" value="UxaE"/>
</dbReference>
<comment type="cofactor">
    <cofactor evidence="1">
        <name>a divalent metal cation</name>
        <dbReference type="ChEBI" id="CHEBI:60240"/>
    </cofactor>
</comment>
<dbReference type="EMBL" id="DTKQ01000048">
    <property type="protein sequence ID" value="HGZ79557.1"/>
    <property type="molecule type" value="Genomic_DNA"/>
</dbReference>
<dbReference type="GO" id="GO:0046872">
    <property type="term" value="F:metal ion binding"/>
    <property type="evidence" value="ECO:0007669"/>
    <property type="project" value="UniProtKB-UniRule"/>
</dbReference>
<feature type="binding site" evidence="1">
    <location>
        <position position="312"/>
    </location>
    <ligand>
        <name>a divalent metal cation</name>
        <dbReference type="ChEBI" id="CHEBI:60240"/>
    </ligand>
</feature>
<feature type="active site" description="Proton acceptor" evidence="1">
    <location>
        <position position="164"/>
    </location>
</feature>
<feature type="binding site" evidence="1">
    <location>
        <position position="345"/>
    </location>
    <ligand>
        <name>a divalent metal cation</name>
        <dbReference type="ChEBI" id="CHEBI:60240"/>
    </ligand>
</feature>
<protein>
    <recommendedName>
        <fullName evidence="1">Tagaturonate/fructuronate epimerase</fullName>
        <shortName evidence="1">D-TagA/D-FruA epimerase</shortName>
        <ecNumber evidence="1">5.1.2.7</ecNumber>
    </recommendedName>
</protein>
<comment type="caution">
    <text evidence="2">The sequence shown here is derived from an EMBL/GenBank/DDBJ whole genome shotgun (WGS) entry which is preliminary data.</text>
</comment>
<dbReference type="HAMAP" id="MF_02243">
    <property type="entry name" value="UxaE"/>
    <property type="match status" value="1"/>
</dbReference>
<feature type="active site" description="Proton donor" evidence="1">
    <location>
        <position position="270"/>
    </location>
</feature>
<dbReference type="AlphaFoldDB" id="A0A832MPW3"/>
<dbReference type="GO" id="GO:0016856">
    <property type="term" value="F:racemase and epimerase activity, acting on hydroxy acids and derivatives"/>
    <property type="evidence" value="ECO:0007669"/>
    <property type="project" value="UniProtKB-UniRule"/>
</dbReference>
<comment type="function">
    <text evidence="1">Catalyzes the epimerization of D-tagaturonate (D-TagA) to D-fructuronate (D-FruA).</text>
</comment>
<keyword evidence="1" id="KW-0413">Isomerase</keyword>